<evidence type="ECO:0000256" key="3">
    <source>
        <dbReference type="SAM" id="Phobius"/>
    </source>
</evidence>
<feature type="domain" description="PPM-type phosphatase" evidence="5">
    <location>
        <begin position="450"/>
        <end position="674"/>
    </location>
</feature>
<dbReference type="InterPro" id="IPR011622">
    <property type="entry name" value="7TMR_DISM_rcpt_extracell_dom2"/>
</dbReference>
<organism evidence="6 7">
    <name type="scientific">Candidatus Lambdaproteobacteria bacterium RIFOXYD2_FULL_50_16</name>
    <dbReference type="NCBI Taxonomy" id="1817772"/>
    <lineage>
        <taxon>Bacteria</taxon>
        <taxon>Pseudomonadati</taxon>
        <taxon>Pseudomonadota</taxon>
        <taxon>Candidatus Lambdaproteobacteria</taxon>
    </lineage>
</organism>
<evidence type="ECO:0000313" key="7">
    <source>
        <dbReference type="Proteomes" id="UP000178449"/>
    </source>
</evidence>
<evidence type="ECO:0000256" key="2">
    <source>
        <dbReference type="SAM" id="Coils"/>
    </source>
</evidence>
<dbReference type="PANTHER" id="PTHR43156:SF9">
    <property type="entry name" value="HAMP DOMAIN-CONTAINING PROTEIN"/>
    <property type="match status" value="1"/>
</dbReference>
<name>A0A1F6GA82_9PROT</name>
<feature type="coiled-coil region" evidence="2">
    <location>
        <begin position="393"/>
        <end position="427"/>
    </location>
</feature>
<feature type="transmembrane region" description="Helical" evidence="3">
    <location>
        <begin position="183"/>
        <end position="201"/>
    </location>
</feature>
<keyword evidence="3" id="KW-0472">Membrane</keyword>
<accession>A0A1F6GA82</accession>
<dbReference type="PANTHER" id="PTHR43156">
    <property type="entry name" value="STAGE II SPORULATION PROTEIN E-RELATED"/>
    <property type="match status" value="1"/>
</dbReference>
<gene>
    <name evidence="6" type="ORF">A2527_12675</name>
</gene>
<feature type="transmembrane region" description="Helical" evidence="3">
    <location>
        <begin position="330"/>
        <end position="355"/>
    </location>
</feature>
<dbReference type="SMART" id="SM00331">
    <property type="entry name" value="PP2C_SIG"/>
    <property type="match status" value="1"/>
</dbReference>
<keyword evidence="1" id="KW-0378">Hydrolase</keyword>
<keyword evidence="3" id="KW-0812">Transmembrane</keyword>
<keyword evidence="2" id="KW-0175">Coiled coil</keyword>
<dbReference type="InterPro" id="IPR001932">
    <property type="entry name" value="PPM-type_phosphatase-like_dom"/>
</dbReference>
<dbReference type="Pfam" id="PF07696">
    <property type="entry name" value="7TMR-DISMED2"/>
    <property type="match status" value="1"/>
</dbReference>
<evidence type="ECO:0000256" key="4">
    <source>
        <dbReference type="SAM" id="SignalP"/>
    </source>
</evidence>
<feature type="transmembrane region" description="Helical" evidence="3">
    <location>
        <begin position="242"/>
        <end position="263"/>
    </location>
</feature>
<dbReference type="GO" id="GO:0016791">
    <property type="term" value="F:phosphatase activity"/>
    <property type="evidence" value="ECO:0007669"/>
    <property type="project" value="TreeGrafter"/>
</dbReference>
<dbReference type="Pfam" id="PF07695">
    <property type="entry name" value="7TMR-DISM_7TM"/>
    <property type="match status" value="1"/>
</dbReference>
<dbReference type="Proteomes" id="UP000178449">
    <property type="component" value="Unassembled WGS sequence"/>
</dbReference>
<feature type="transmembrane region" description="Helical" evidence="3">
    <location>
        <begin position="275"/>
        <end position="294"/>
    </location>
</feature>
<dbReference type="Pfam" id="PF07228">
    <property type="entry name" value="SpoIIE"/>
    <property type="match status" value="1"/>
</dbReference>
<dbReference type="InterPro" id="IPR011623">
    <property type="entry name" value="7TMR_DISM_rcpt_extracell_dom1"/>
</dbReference>
<evidence type="ECO:0000256" key="1">
    <source>
        <dbReference type="ARBA" id="ARBA00022801"/>
    </source>
</evidence>
<evidence type="ECO:0000313" key="6">
    <source>
        <dbReference type="EMBL" id="OGG95021.1"/>
    </source>
</evidence>
<dbReference type="STRING" id="1817772.A2527_12675"/>
<protein>
    <recommendedName>
        <fullName evidence="5">PPM-type phosphatase domain-containing protein</fullName>
    </recommendedName>
</protein>
<evidence type="ECO:0000259" key="5">
    <source>
        <dbReference type="SMART" id="SM00331"/>
    </source>
</evidence>
<reference evidence="6 7" key="1">
    <citation type="journal article" date="2016" name="Nat. Commun.">
        <title>Thousands of microbial genomes shed light on interconnected biogeochemical processes in an aquifer system.</title>
        <authorList>
            <person name="Anantharaman K."/>
            <person name="Brown C.T."/>
            <person name="Hug L.A."/>
            <person name="Sharon I."/>
            <person name="Castelle C.J."/>
            <person name="Probst A.J."/>
            <person name="Thomas B.C."/>
            <person name="Singh A."/>
            <person name="Wilkins M.J."/>
            <person name="Karaoz U."/>
            <person name="Brodie E.L."/>
            <person name="Williams K.H."/>
            <person name="Hubbard S.S."/>
            <person name="Banfield J.F."/>
        </authorList>
    </citation>
    <scope>NUCLEOTIDE SEQUENCE [LARGE SCALE GENOMIC DNA]</scope>
</reference>
<comment type="caution">
    <text evidence="6">The sequence shown here is derived from an EMBL/GenBank/DDBJ whole genome shotgun (WGS) entry which is preliminary data.</text>
</comment>
<dbReference type="AlphaFoldDB" id="A0A1F6GA82"/>
<sequence>MRRFGLLLLVLGLFLSGFQVQAEPVNLQIKPGHLLIGPQAFYLDDPLENLEPGQLFSVEKRREFKPLNKPYNNLGIHEAPVWYLARITNPTDQTIDWLLRTGLFDMKTAVYLHRPQDSASQFQTLKPWEYALKYELFDFQLGAHETVDLLVRADAVVWHVEWLELLDERSYWQDTIRDGILAAWYYGALAIMIGYNLLLFLSIRDSVYLWYVATMLTFGFFQFIGIDRFGVVWSEDMNFYSVWSYLSALPVSVAFTVFTQRMLHTKVVCPNWNRLLNFNLFFSIGVLVFGWFLQPESLEYLVTPLGFLLPLLLIGAGIHSHLAGNEAAKYYLTAWGVYLVGLTGFTAGFFGLWFFGLSPWSANWLVKICSAGEIVLLARALGARYNAIKARMIQSQQEMIVLKENQAKMLEAKVIERTKELQEEQERTLDSIRYAKIIQDSYLPERHFDFESFRLEALYSPKDIVSGDFYFVHLEGQTLWMVTADCTGHGVPGAMMTMIGLSSFRRAIVEQHLNDPGAVLNEVSKLVKSGLQKERRITDDGLEGACCKIDLNTGLAQIASARLPIIIWQKGELIKLKGDRVQLGYENSPTNHTYQIYSHKLGLGDRIFITSDGLIDQPGGEQGFGFGFKRLARFLETQHHSDLAQELEQLGSALDQYRADYKRVDDICCLALEFGPQATLA</sequence>
<dbReference type="EMBL" id="MFNE01000029">
    <property type="protein sequence ID" value="OGG95021.1"/>
    <property type="molecule type" value="Genomic_DNA"/>
</dbReference>
<feature type="transmembrane region" description="Helical" evidence="3">
    <location>
        <begin position="208"/>
        <end position="226"/>
    </location>
</feature>
<keyword evidence="4" id="KW-0732">Signal</keyword>
<feature type="chain" id="PRO_5009524605" description="PPM-type phosphatase domain-containing protein" evidence="4">
    <location>
        <begin position="23"/>
        <end position="681"/>
    </location>
</feature>
<dbReference type="InterPro" id="IPR052016">
    <property type="entry name" value="Bact_Sigma-Reg"/>
</dbReference>
<proteinExistence type="predicted"/>
<dbReference type="Gene3D" id="3.60.40.10">
    <property type="entry name" value="PPM-type phosphatase domain"/>
    <property type="match status" value="1"/>
</dbReference>
<keyword evidence="3" id="KW-1133">Transmembrane helix</keyword>
<feature type="signal peptide" evidence="4">
    <location>
        <begin position="1"/>
        <end position="22"/>
    </location>
</feature>
<feature type="transmembrane region" description="Helical" evidence="3">
    <location>
        <begin position="300"/>
        <end position="318"/>
    </location>
</feature>
<dbReference type="InterPro" id="IPR036457">
    <property type="entry name" value="PPM-type-like_dom_sf"/>
</dbReference>